<organism evidence="2">
    <name type="scientific">viral metagenome</name>
    <dbReference type="NCBI Taxonomy" id="1070528"/>
    <lineage>
        <taxon>unclassified sequences</taxon>
        <taxon>metagenomes</taxon>
        <taxon>organismal metagenomes</taxon>
    </lineage>
</organism>
<dbReference type="SUPFAM" id="SSF52540">
    <property type="entry name" value="P-loop containing nucleoside triphosphate hydrolases"/>
    <property type="match status" value="1"/>
</dbReference>
<dbReference type="GO" id="GO:0006261">
    <property type="term" value="P:DNA-templated DNA replication"/>
    <property type="evidence" value="ECO:0007669"/>
    <property type="project" value="TreeGrafter"/>
</dbReference>
<dbReference type="PANTHER" id="PTHR11669:SF0">
    <property type="entry name" value="PROTEIN STICHEL-LIKE 2"/>
    <property type="match status" value="1"/>
</dbReference>
<name>A0A6M3MAF9_9ZZZZ</name>
<dbReference type="Gene3D" id="1.10.8.60">
    <property type="match status" value="1"/>
</dbReference>
<feature type="domain" description="AAA+ ATPase" evidence="1">
    <location>
        <begin position="37"/>
        <end position="157"/>
    </location>
</feature>
<sequence length="305" mass="34148">MVQPLHLKYRPSNFDEFVGNKGVISSIKSVLERKDGIPHSFLFTGPSGCGKTTLARITKEHLNCSDMDFQELNVANVRGIDTIREIGQSCGYSPHEGPIKIFLLDEAQKLTSDAQNALLKLLEDTPNHVYFILCTTDPEKLIKTIKTRCHTYQVQSLLDRDIKELLNKVLKKEEVKGFPEKAIDEICKASLGSPRQALVILDSVIDIADDDELIASVINYSIDEKSVIDLCKALLEKQKWSVVSKVLKGINDEPEKVRYAVLGYMDSVLLNDGNPLAAVIIELFWESFMYVGKAGLTHCCYTCPR</sequence>
<dbReference type="EMBL" id="MT143876">
    <property type="protein sequence ID" value="QJB04228.1"/>
    <property type="molecule type" value="Genomic_DNA"/>
</dbReference>
<dbReference type="CDD" id="cd00009">
    <property type="entry name" value="AAA"/>
    <property type="match status" value="1"/>
</dbReference>
<gene>
    <name evidence="2" type="ORF">MM171B00424_0013</name>
</gene>
<evidence type="ECO:0000259" key="1">
    <source>
        <dbReference type="SMART" id="SM00382"/>
    </source>
</evidence>
<accession>A0A6M3MAF9</accession>
<evidence type="ECO:0000313" key="2">
    <source>
        <dbReference type="EMBL" id="QJB04228.1"/>
    </source>
</evidence>
<proteinExistence type="predicted"/>
<dbReference type="PANTHER" id="PTHR11669">
    <property type="entry name" value="REPLICATION FACTOR C / DNA POLYMERASE III GAMMA-TAU SUBUNIT"/>
    <property type="match status" value="1"/>
</dbReference>
<dbReference type="Pfam" id="PF13177">
    <property type="entry name" value="DNA_pol3_delta2"/>
    <property type="match status" value="1"/>
</dbReference>
<dbReference type="SMART" id="SM00382">
    <property type="entry name" value="AAA"/>
    <property type="match status" value="1"/>
</dbReference>
<dbReference type="Gene3D" id="3.40.50.300">
    <property type="entry name" value="P-loop containing nucleotide triphosphate hydrolases"/>
    <property type="match status" value="1"/>
</dbReference>
<dbReference type="InterPro" id="IPR027417">
    <property type="entry name" value="P-loop_NTPase"/>
</dbReference>
<dbReference type="InterPro" id="IPR050238">
    <property type="entry name" value="DNA_Rep/Repair_Clamp_Loader"/>
</dbReference>
<protein>
    <submittedName>
        <fullName evidence="2">Putative DNA polymerase</fullName>
    </submittedName>
</protein>
<reference evidence="2" key="1">
    <citation type="submission" date="2020-03" db="EMBL/GenBank/DDBJ databases">
        <title>The deep terrestrial virosphere.</title>
        <authorList>
            <person name="Holmfeldt K."/>
            <person name="Nilsson E."/>
            <person name="Simone D."/>
            <person name="Lopez-Fernandez M."/>
            <person name="Wu X."/>
            <person name="de Brujin I."/>
            <person name="Lundin D."/>
            <person name="Andersson A."/>
            <person name="Bertilsson S."/>
            <person name="Dopson M."/>
        </authorList>
    </citation>
    <scope>NUCLEOTIDE SEQUENCE</scope>
    <source>
        <strain evidence="2">MM171B00424</strain>
    </source>
</reference>
<dbReference type="AlphaFoldDB" id="A0A6M3MAF9"/>
<dbReference type="InterPro" id="IPR003593">
    <property type="entry name" value="AAA+_ATPase"/>
</dbReference>